<feature type="region of interest" description="Disordered" evidence="1">
    <location>
        <begin position="263"/>
        <end position="282"/>
    </location>
</feature>
<proteinExistence type="predicted"/>
<sequence>MNDEIITISSDTTPGKREFIQCCYDDKASIVTVNSDSTYVGRVPVSWPESITNEKTFQTPTGVQKVKKWINDTAVNLAMSEELKSDKGDMLSRSDFSNGKSPSVGSTKSNKSVKQSDNLRLLRPRSIESSKKTPKKSLKRLLLKPIAKEEFNNLRSEEVIEIRSDTSSEVYHVPLSPESQKKELYHYLKLMNPADKKEILLIQNRRSTRVKNLNLMQEKKELDKKMRENEREIMNGCLNGHGSDPEPTMKSFKELNIKIEGFKDSSSESSDDDDSEDDLGPFNFPPIVKSKVKTVVNFDAPIKRFLHNIKRSYGKRLEGLRSKLEGLLKIRKNMRKIKNGNKENKYLRKNNKVKNGRIDKVRLKIANKKKLNQHLEKTKIAKNYPKKKGCIPQRTKILRSTGELKNVTIKKLLNSQKKLKKKRKSQTKRDATPPNKLTDKAAPSTFIDCICEITPQEGENVDLENFIDDMVDFSRLSDEHKRCLMESRLLWNKSRATVLGSPVSSSSGKSGSPASPFLGYNRSEVMEGGKTDNIIQQFNYQNFEDFEEKLNKTLEMISEGSNEKTLEITENEGLEITENGVEMNNEDSKNDLEEEKLNAVNGFTEKDEHCFKPLLADHDYTNLESSSSGSENEDDVVVARTQPEAVSPPKTTASTYAPFRQAKEPLSLHRSLTAVAEKKPSDGFECGCAAEQSWETFSQQKSKSDDSHSVFVSKAHGAVLKAFYLDDHLIVAQEFRVSLWTQSALGNVLAAQNMWIPKGSAPRMVLNNRSTLKDSSEMVFCREATVAYVELWIKEHKSEIRQGPVADVFATVYFWKKRQNGLEKKVLQIENINGFADDVQYVVLKNAATIIVSWHSVSENNKITLVHKYCLASDFATVANTEMQSVNHYVSSLHNIEDCESMIIGCGENKITLWNIEHGYIVSTIEMNDIRVPLSTLWVKCDQGFLFTIQQCVNRELRLIAINGFNNTWKKLQSYVPPEGYDRLKGVVLDEGFIISFYDSGILCWKAQTAEPIQEDNAIRNYIPSGKHIIIIEDDQIIVKNALAYLLES</sequence>
<name>A0A9P0FQK0_BRAAE</name>
<evidence type="ECO:0000313" key="2">
    <source>
        <dbReference type="EMBL" id="CAH0563592.1"/>
    </source>
</evidence>
<dbReference type="InterPro" id="IPR015943">
    <property type="entry name" value="WD40/YVTN_repeat-like_dom_sf"/>
</dbReference>
<feature type="region of interest" description="Disordered" evidence="1">
    <location>
        <begin position="414"/>
        <end position="439"/>
    </location>
</feature>
<gene>
    <name evidence="2" type="ORF">MELIAE_LOCUS12372</name>
</gene>
<protein>
    <submittedName>
        <fullName evidence="2">Uncharacterized protein</fullName>
    </submittedName>
</protein>
<evidence type="ECO:0000256" key="1">
    <source>
        <dbReference type="SAM" id="MobiDB-lite"/>
    </source>
</evidence>
<feature type="compositionally biased region" description="Polar residues" evidence="1">
    <location>
        <begin position="94"/>
        <end position="118"/>
    </location>
</feature>
<organism evidence="2 3">
    <name type="scientific">Brassicogethes aeneus</name>
    <name type="common">Rape pollen beetle</name>
    <name type="synonym">Meligethes aeneus</name>
    <dbReference type="NCBI Taxonomy" id="1431903"/>
    <lineage>
        <taxon>Eukaryota</taxon>
        <taxon>Metazoa</taxon>
        <taxon>Ecdysozoa</taxon>
        <taxon>Arthropoda</taxon>
        <taxon>Hexapoda</taxon>
        <taxon>Insecta</taxon>
        <taxon>Pterygota</taxon>
        <taxon>Neoptera</taxon>
        <taxon>Endopterygota</taxon>
        <taxon>Coleoptera</taxon>
        <taxon>Polyphaga</taxon>
        <taxon>Cucujiformia</taxon>
        <taxon>Nitidulidae</taxon>
        <taxon>Meligethinae</taxon>
        <taxon>Brassicogethes</taxon>
    </lineage>
</organism>
<feature type="compositionally biased region" description="Basic and acidic residues" evidence="1">
    <location>
        <begin position="83"/>
        <end position="92"/>
    </location>
</feature>
<feature type="compositionally biased region" description="Basic residues" evidence="1">
    <location>
        <begin position="417"/>
        <end position="426"/>
    </location>
</feature>
<keyword evidence="3" id="KW-1185">Reference proteome</keyword>
<dbReference type="Proteomes" id="UP001154078">
    <property type="component" value="Chromosome 9"/>
</dbReference>
<dbReference type="SUPFAM" id="SSF50978">
    <property type="entry name" value="WD40 repeat-like"/>
    <property type="match status" value="1"/>
</dbReference>
<dbReference type="Gene3D" id="2.130.10.10">
    <property type="entry name" value="YVTN repeat-like/Quinoprotein amine dehydrogenase"/>
    <property type="match status" value="1"/>
</dbReference>
<evidence type="ECO:0000313" key="3">
    <source>
        <dbReference type="Proteomes" id="UP001154078"/>
    </source>
</evidence>
<dbReference type="OrthoDB" id="7853844at2759"/>
<feature type="region of interest" description="Disordered" evidence="1">
    <location>
        <begin position="622"/>
        <end position="653"/>
    </location>
</feature>
<feature type="region of interest" description="Disordered" evidence="1">
    <location>
        <begin position="83"/>
        <end position="134"/>
    </location>
</feature>
<feature type="compositionally biased region" description="Acidic residues" evidence="1">
    <location>
        <begin position="269"/>
        <end position="279"/>
    </location>
</feature>
<dbReference type="AlphaFoldDB" id="A0A9P0FQK0"/>
<dbReference type="EMBL" id="OV121140">
    <property type="protein sequence ID" value="CAH0563592.1"/>
    <property type="molecule type" value="Genomic_DNA"/>
</dbReference>
<accession>A0A9P0FQK0</accession>
<reference evidence="2" key="1">
    <citation type="submission" date="2021-12" db="EMBL/GenBank/DDBJ databases">
        <authorList>
            <person name="King R."/>
        </authorList>
    </citation>
    <scope>NUCLEOTIDE SEQUENCE</scope>
</reference>
<dbReference type="InterPro" id="IPR036322">
    <property type="entry name" value="WD40_repeat_dom_sf"/>
</dbReference>